<comment type="caution">
    <text evidence="2">The sequence shown here is derived from an EMBL/GenBank/DDBJ whole genome shotgun (WGS) entry which is preliminary data.</text>
</comment>
<dbReference type="PROSITE" id="PS00028">
    <property type="entry name" value="ZINC_FINGER_C2H2_1"/>
    <property type="match status" value="1"/>
</dbReference>
<accession>A0AAV1K0U6</accession>
<dbReference type="AlphaFoldDB" id="A0AAV1K0U6"/>
<feature type="domain" description="C2H2-type" evidence="1">
    <location>
        <begin position="58"/>
        <end position="80"/>
    </location>
</feature>
<evidence type="ECO:0000313" key="2">
    <source>
        <dbReference type="EMBL" id="CAK1554256.1"/>
    </source>
</evidence>
<gene>
    <name evidence="2" type="ORF">LNINA_LOCUS13182</name>
</gene>
<protein>
    <recommendedName>
        <fullName evidence="1">C2H2-type domain-containing protein</fullName>
    </recommendedName>
</protein>
<reference evidence="2 3" key="1">
    <citation type="submission" date="2023-11" db="EMBL/GenBank/DDBJ databases">
        <authorList>
            <person name="Okamura Y."/>
        </authorList>
    </citation>
    <scope>NUCLEOTIDE SEQUENCE [LARGE SCALE GENOMIC DNA]</scope>
</reference>
<sequence>MSLPPLRRLKKSNMTKISVFPLAHLDQHMILTLKSGKKLVVSSDSFHCVLTISNTFKCLICEAEFKCYSSKEKHKTTELHKKRLALKPNLEEFPEDLIRQLDAETCYCSICNVVIPTHSLMRHLSGEGHSTELNKAKKRSFNYKPLQ</sequence>
<proteinExistence type="predicted"/>
<dbReference type="Proteomes" id="UP001497472">
    <property type="component" value="Unassembled WGS sequence"/>
</dbReference>
<evidence type="ECO:0000313" key="3">
    <source>
        <dbReference type="Proteomes" id="UP001497472"/>
    </source>
</evidence>
<dbReference type="EMBL" id="CAVLEF010000277">
    <property type="protein sequence ID" value="CAK1554256.1"/>
    <property type="molecule type" value="Genomic_DNA"/>
</dbReference>
<dbReference type="InterPro" id="IPR013087">
    <property type="entry name" value="Znf_C2H2_type"/>
</dbReference>
<keyword evidence="3" id="KW-1185">Reference proteome</keyword>
<name>A0AAV1K0U6_9NEOP</name>
<evidence type="ECO:0000259" key="1">
    <source>
        <dbReference type="PROSITE" id="PS00028"/>
    </source>
</evidence>
<organism evidence="2 3">
    <name type="scientific">Leptosia nina</name>
    <dbReference type="NCBI Taxonomy" id="320188"/>
    <lineage>
        <taxon>Eukaryota</taxon>
        <taxon>Metazoa</taxon>
        <taxon>Ecdysozoa</taxon>
        <taxon>Arthropoda</taxon>
        <taxon>Hexapoda</taxon>
        <taxon>Insecta</taxon>
        <taxon>Pterygota</taxon>
        <taxon>Neoptera</taxon>
        <taxon>Endopterygota</taxon>
        <taxon>Lepidoptera</taxon>
        <taxon>Glossata</taxon>
        <taxon>Ditrysia</taxon>
        <taxon>Papilionoidea</taxon>
        <taxon>Pieridae</taxon>
        <taxon>Pierinae</taxon>
        <taxon>Leptosia</taxon>
    </lineage>
</organism>